<evidence type="ECO:0000313" key="4">
    <source>
        <dbReference type="Proteomes" id="UP000316217"/>
    </source>
</evidence>
<reference evidence="1 3" key="1">
    <citation type="submission" date="2018-10" db="EMBL/GenBank/DDBJ databases">
        <title>Co-occurring genomic capacity for anaerobic methane metabolism and dissimilatory sulfite reduction discovered in the Korarchaeota.</title>
        <authorList>
            <person name="Mckay L.J."/>
            <person name="Dlakic M."/>
            <person name="Fields M.W."/>
            <person name="Delmont T.O."/>
            <person name="Eren A.M."/>
            <person name="Jay Z.J."/>
            <person name="Klingelsmith K.B."/>
            <person name="Rusch D.B."/>
            <person name="Inskeep W.P."/>
        </authorList>
    </citation>
    <scope>NUCLEOTIDE SEQUENCE [LARGE SCALE GENOMIC DNA]</scope>
    <source>
        <strain evidence="1 3">MDKW</strain>
    </source>
</reference>
<proteinExistence type="predicted"/>
<dbReference type="EMBL" id="RXII01000116">
    <property type="protein sequence ID" value="RZN58573.1"/>
    <property type="molecule type" value="Genomic_DNA"/>
</dbReference>
<gene>
    <name evidence="1" type="ORF">D6D85_07595</name>
    <name evidence="2" type="ORF">EF810_07375</name>
</gene>
<dbReference type="RefSeq" id="WP_125671413.1">
    <property type="nucleotide sequence ID" value="NZ_RCOS01000087.1"/>
</dbReference>
<dbReference type="Proteomes" id="UP000316217">
    <property type="component" value="Unassembled WGS sequence"/>
</dbReference>
<protein>
    <submittedName>
        <fullName evidence="1">Uncharacterized protein</fullName>
    </submittedName>
</protein>
<evidence type="ECO:0000313" key="1">
    <source>
        <dbReference type="EMBL" id="RSN74708.1"/>
    </source>
</evidence>
<reference evidence="2 4" key="2">
    <citation type="journal article" date="2019" name="Nat. Microbiol.">
        <title>Wide diversity of methane and short-chain alkane metabolisms in uncultured archaea.</title>
        <authorList>
            <person name="Borrel G."/>
            <person name="Adam P.S."/>
            <person name="McKay L.J."/>
            <person name="Chen L.X."/>
            <person name="Sierra-Garcia I.N."/>
            <person name="Sieber C.M."/>
            <person name="Letourneur Q."/>
            <person name="Ghozlane A."/>
            <person name="Andersen G.L."/>
            <person name="Li W.J."/>
            <person name="Hallam S.J."/>
            <person name="Muyzer G."/>
            <person name="de Oliveira V.M."/>
            <person name="Inskeep W.P."/>
            <person name="Banfield J.F."/>
            <person name="Gribaldo S."/>
        </authorList>
    </citation>
    <scope>NUCLEOTIDE SEQUENCE [LARGE SCALE GENOMIC DNA]</scope>
    <source>
        <strain evidence="2">NM4</strain>
    </source>
</reference>
<evidence type="ECO:0000313" key="3">
    <source>
        <dbReference type="Proteomes" id="UP000277582"/>
    </source>
</evidence>
<name>A0A3R9QXY5_9CREN</name>
<accession>A0A3R9QXY5</accession>
<comment type="caution">
    <text evidence="1">The sequence shown here is derived from an EMBL/GenBank/DDBJ whole genome shotgun (WGS) entry which is preliminary data.</text>
</comment>
<organism evidence="1 3">
    <name type="scientific">Candidatus Methanodesulfokora washburnensis</name>
    <dbReference type="NCBI Taxonomy" id="2478471"/>
    <lineage>
        <taxon>Archaea</taxon>
        <taxon>Thermoproteota</taxon>
        <taxon>Candidatus Korarchaeia</taxon>
        <taxon>Candidatus Korarchaeia incertae sedis</taxon>
        <taxon>Candidatus Methanodesulfokora</taxon>
    </lineage>
</organism>
<sequence>MEIGFLVVLLLAVFMTIWYAIAKRMNLKRQNELWRALSPYIKGYTRKVGFRRFGSSGFQISFHGKSPLFKVEVTFVLMDRENFLHYIFQKASGKKDEVYLKASFSCNPSFRLSSTGDGLKPLEWGILGDLRFFSDDASKAARILLNSEIKELFDRIKVKGLSISKEEPHLIMRCDVEEDTLKLLVPLAEKIASACCPNDRKDRL</sequence>
<dbReference type="AlphaFoldDB" id="A0A3R9QXY5"/>
<dbReference type="EMBL" id="RCOS01000087">
    <property type="protein sequence ID" value="RSN74708.1"/>
    <property type="molecule type" value="Genomic_DNA"/>
</dbReference>
<evidence type="ECO:0000313" key="2">
    <source>
        <dbReference type="EMBL" id="RZN58573.1"/>
    </source>
</evidence>
<keyword evidence="3" id="KW-1185">Reference proteome</keyword>
<dbReference type="Proteomes" id="UP000277582">
    <property type="component" value="Unassembled WGS sequence"/>
</dbReference>